<dbReference type="Proteomes" id="UP000637788">
    <property type="component" value="Unassembled WGS sequence"/>
</dbReference>
<gene>
    <name evidence="1" type="ORF">GCM10010094_23070</name>
</gene>
<dbReference type="EMBL" id="BMPQ01000004">
    <property type="protein sequence ID" value="GGK61827.1"/>
    <property type="molecule type" value="Genomic_DNA"/>
</dbReference>
<evidence type="ECO:0000313" key="1">
    <source>
        <dbReference type="EMBL" id="GGK61827.1"/>
    </source>
</evidence>
<organism evidence="1 2">
    <name type="scientific">Streptomyces flaveus</name>
    <dbReference type="NCBI Taxonomy" id="66370"/>
    <lineage>
        <taxon>Bacteria</taxon>
        <taxon>Bacillati</taxon>
        <taxon>Actinomycetota</taxon>
        <taxon>Actinomycetes</taxon>
        <taxon>Kitasatosporales</taxon>
        <taxon>Streptomycetaceae</taxon>
        <taxon>Streptomyces</taxon>
        <taxon>Streptomyces aurantiacus group</taxon>
    </lineage>
</organism>
<reference evidence="1" key="1">
    <citation type="journal article" date="2014" name="Int. J. Syst. Evol. Microbiol.">
        <title>Complete genome sequence of Corynebacterium casei LMG S-19264T (=DSM 44701T), isolated from a smear-ripened cheese.</title>
        <authorList>
            <consortium name="US DOE Joint Genome Institute (JGI-PGF)"/>
            <person name="Walter F."/>
            <person name="Albersmeier A."/>
            <person name="Kalinowski J."/>
            <person name="Ruckert C."/>
        </authorList>
    </citation>
    <scope>NUCLEOTIDE SEQUENCE</scope>
    <source>
        <strain evidence="1">JCM 3035</strain>
    </source>
</reference>
<comment type="caution">
    <text evidence="1">The sequence shown here is derived from an EMBL/GenBank/DDBJ whole genome shotgun (WGS) entry which is preliminary data.</text>
</comment>
<keyword evidence="2" id="KW-1185">Reference proteome</keyword>
<proteinExistence type="predicted"/>
<evidence type="ECO:0000313" key="2">
    <source>
        <dbReference type="Proteomes" id="UP000637788"/>
    </source>
</evidence>
<reference evidence="1" key="2">
    <citation type="submission" date="2020-09" db="EMBL/GenBank/DDBJ databases">
        <authorList>
            <person name="Sun Q."/>
            <person name="Ohkuma M."/>
        </authorList>
    </citation>
    <scope>NUCLEOTIDE SEQUENCE</scope>
    <source>
        <strain evidence="1">JCM 3035</strain>
    </source>
</reference>
<dbReference type="Pfam" id="PF13602">
    <property type="entry name" value="ADH_zinc_N_2"/>
    <property type="match status" value="1"/>
</dbReference>
<accession>A0A917QPL1</accession>
<name>A0A917QPL1_9ACTN</name>
<evidence type="ECO:0008006" key="3">
    <source>
        <dbReference type="Google" id="ProtNLM"/>
    </source>
</evidence>
<dbReference type="AlphaFoldDB" id="A0A917QPL1"/>
<sequence length="57" mass="6246">MCLTVRRTTDRSPRMLDELASGELTLPIERYGLDGLAEAVERLRTGEAVGKVALDLS</sequence>
<protein>
    <recommendedName>
        <fullName evidence="3">Alcohol dehydrogenase</fullName>
    </recommendedName>
</protein>